<proteinExistence type="inferred from homology"/>
<keyword evidence="3" id="KW-0067">ATP-binding</keyword>
<evidence type="ECO:0000256" key="3">
    <source>
        <dbReference type="ARBA" id="ARBA00022840"/>
    </source>
</evidence>
<dbReference type="Gene3D" id="3.40.50.300">
    <property type="entry name" value="P-loop containing nucleotide triphosphate hydrolases"/>
    <property type="match status" value="1"/>
</dbReference>
<sequence length="412" mass="45366">MARTVFVMGETRDKVKNELARGSAISIVALVNFLIEEAGLMHASDIHIVPEEKNTRVRYRIDGILEDKHTYPNSLNQSVISRIKVLAGVRTDEHQAAQDGRFTINLDGVIMDIRVSIVPTYHGENAVLRILSDKAENFSLEALGFSDGDRRKILKAIKKPFGMILSTGPTGSGKTTTLYTIIRLLNSRESSIVTIEDPIEYSIGGITQIQVNSRSGLTFANGLRSILRQDPNVIMVGEIRDVETASIAVNTSLTGHLLLSTLHTTDAATTLPRLLDMKIEPFLVASTVNVAIGQRLLRRICKTCRKERAMTSAEKDSLTESLPESLSASINSMWHGTGCDECNKTGYKGRVGINEVMLVDQEIREAILLKSSAKEIKRIAVKNGMTTMLEDGIEKAKQGVTTIEEVLRVIHE</sequence>
<dbReference type="AlphaFoldDB" id="A0A1G2MKA5"/>
<name>A0A1G2MKA5_9BACT</name>
<organism evidence="5 6">
    <name type="scientific">Candidatus Taylorbacteria bacterium RIFCSPHIGHO2_02_FULL_43_32b</name>
    <dbReference type="NCBI Taxonomy" id="1802306"/>
    <lineage>
        <taxon>Bacteria</taxon>
        <taxon>Candidatus Tayloriibacteriota</taxon>
    </lineage>
</organism>
<dbReference type="PANTHER" id="PTHR30258">
    <property type="entry name" value="TYPE II SECRETION SYSTEM PROTEIN GSPE-RELATED"/>
    <property type="match status" value="1"/>
</dbReference>
<evidence type="ECO:0000313" key="6">
    <source>
        <dbReference type="Proteomes" id="UP000177130"/>
    </source>
</evidence>
<comment type="similarity">
    <text evidence="1">Belongs to the GSP E family.</text>
</comment>
<dbReference type="FunFam" id="3.40.50.300:FF:000398">
    <property type="entry name" value="Type IV pilus assembly ATPase PilB"/>
    <property type="match status" value="1"/>
</dbReference>
<evidence type="ECO:0000313" key="5">
    <source>
        <dbReference type="EMBL" id="OHA24307.1"/>
    </source>
</evidence>
<feature type="domain" description="Bacterial type II secretion system protein E" evidence="4">
    <location>
        <begin position="26"/>
        <end position="408"/>
    </location>
</feature>
<dbReference type="SUPFAM" id="SSF52540">
    <property type="entry name" value="P-loop containing nucleoside triphosphate hydrolases"/>
    <property type="match status" value="1"/>
</dbReference>
<protein>
    <recommendedName>
        <fullName evidence="4">Bacterial type II secretion system protein E domain-containing protein</fullName>
    </recommendedName>
</protein>
<dbReference type="Gene3D" id="3.30.450.90">
    <property type="match status" value="1"/>
</dbReference>
<dbReference type="Proteomes" id="UP000177130">
    <property type="component" value="Unassembled WGS sequence"/>
</dbReference>
<dbReference type="PANTHER" id="PTHR30258:SF1">
    <property type="entry name" value="PROTEIN TRANSPORT PROTEIN HOFB HOMOLOG"/>
    <property type="match status" value="1"/>
</dbReference>
<dbReference type="EMBL" id="MHRK01000014">
    <property type="protein sequence ID" value="OHA24307.1"/>
    <property type="molecule type" value="Genomic_DNA"/>
</dbReference>
<gene>
    <name evidence="5" type="ORF">A3C72_03480</name>
</gene>
<evidence type="ECO:0000259" key="4">
    <source>
        <dbReference type="Pfam" id="PF00437"/>
    </source>
</evidence>
<reference evidence="5 6" key="1">
    <citation type="journal article" date="2016" name="Nat. Commun.">
        <title>Thousands of microbial genomes shed light on interconnected biogeochemical processes in an aquifer system.</title>
        <authorList>
            <person name="Anantharaman K."/>
            <person name="Brown C.T."/>
            <person name="Hug L.A."/>
            <person name="Sharon I."/>
            <person name="Castelle C.J."/>
            <person name="Probst A.J."/>
            <person name="Thomas B.C."/>
            <person name="Singh A."/>
            <person name="Wilkins M.J."/>
            <person name="Karaoz U."/>
            <person name="Brodie E.L."/>
            <person name="Williams K.H."/>
            <person name="Hubbard S.S."/>
            <person name="Banfield J.F."/>
        </authorList>
    </citation>
    <scope>NUCLEOTIDE SEQUENCE [LARGE SCALE GENOMIC DNA]</scope>
</reference>
<dbReference type="InterPro" id="IPR001482">
    <property type="entry name" value="T2SS/T4SS_dom"/>
</dbReference>
<dbReference type="STRING" id="1802306.A3C72_03480"/>
<dbReference type="GO" id="GO:0005886">
    <property type="term" value="C:plasma membrane"/>
    <property type="evidence" value="ECO:0007669"/>
    <property type="project" value="TreeGrafter"/>
</dbReference>
<comment type="caution">
    <text evidence="5">The sequence shown here is derived from an EMBL/GenBank/DDBJ whole genome shotgun (WGS) entry which is preliminary data.</text>
</comment>
<evidence type="ECO:0000256" key="1">
    <source>
        <dbReference type="ARBA" id="ARBA00006611"/>
    </source>
</evidence>
<dbReference type="GO" id="GO:0016887">
    <property type="term" value="F:ATP hydrolysis activity"/>
    <property type="evidence" value="ECO:0007669"/>
    <property type="project" value="TreeGrafter"/>
</dbReference>
<dbReference type="GO" id="GO:0005524">
    <property type="term" value="F:ATP binding"/>
    <property type="evidence" value="ECO:0007669"/>
    <property type="project" value="UniProtKB-KW"/>
</dbReference>
<dbReference type="InterPro" id="IPR027417">
    <property type="entry name" value="P-loop_NTPase"/>
</dbReference>
<keyword evidence="2" id="KW-0547">Nucleotide-binding</keyword>
<evidence type="ECO:0000256" key="2">
    <source>
        <dbReference type="ARBA" id="ARBA00022741"/>
    </source>
</evidence>
<dbReference type="Pfam" id="PF00437">
    <property type="entry name" value="T2SSE"/>
    <property type="match status" value="1"/>
</dbReference>
<dbReference type="CDD" id="cd01129">
    <property type="entry name" value="PulE-GspE-like"/>
    <property type="match status" value="1"/>
</dbReference>
<accession>A0A1G2MKA5</accession>